<dbReference type="EMBL" id="BACI01000040">
    <property type="protein sequence ID" value="GAA11776.1"/>
    <property type="molecule type" value="Genomic_DNA"/>
</dbReference>
<reference evidence="2 3" key="1">
    <citation type="submission" date="2011-05" db="EMBL/GenBank/DDBJ databases">
        <title>Whole genome shotgun sequence of Gordonia alkanivorans NBRC 16433.</title>
        <authorList>
            <person name="Hosoyama A."/>
            <person name="Nakamura S."/>
            <person name="Takarada H."/>
            <person name="Tsuchikane K."/>
            <person name="Yamazaki S."/>
            <person name="Fujita N."/>
        </authorList>
    </citation>
    <scope>NUCLEOTIDE SEQUENCE [LARGE SCALE GENOMIC DNA]</scope>
    <source>
        <strain evidence="2 3">NBRC 16433</strain>
    </source>
</reference>
<feature type="region of interest" description="Disordered" evidence="1">
    <location>
        <begin position="1"/>
        <end position="25"/>
    </location>
</feature>
<comment type="caution">
    <text evidence="2">The sequence shown here is derived from an EMBL/GenBank/DDBJ whole genome shotgun (WGS) entry which is preliminary data.</text>
</comment>
<accession>F9VT37</accession>
<dbReference type="AlphaFoldDB" id="F9VT37"/>
<proteinExistence type="predicted"/>
<evidence type="ECO:0000256" key="1">
    <source>
        <dbReference type="SAM" id="MobiDB-lite"/>
    </source>
</evidence>
<dbReference type="STRING" id="1027371.GOALK_040_00290"/>
<dbReference type="Proteomes" id="UP000003558">
    <property type="component" value="Unassembled WGS sequence"/>
</dbReference>
<evidence type="ECO:0000313" key="3">
    <source>
        <dbReference type="Proteomes" id="UP000003558"/>
    </source>
</evidence>
<organism evidence="2 3">
    <name type="scientific">Gordonia alkanivorans NBRC 16433</name>
    <dbReference type="NCBI Taxonomy" id="1027371"/>
    <lineage>
        <taxon>Bacteria</taxon>
        <taxon>Bacillati</taxon>
        <taxon>Actinomycetota</taxon>
        <taxon>Actinomycetes</taxon>
        <taxon>Mycobacteriales</taxon>
        <taxon>Gordoniaceae</taxon>
        <taxon>Gordonia</taxon>
    </lineage>
</organism>
<protein>
    <submittedName>
        <fullName evidence="2">Uncharacterized protein</fullName>
    </submittedName>
</protein>
<gene>
    <name evidence="2" type="ORF">GOALK_040_00290</name>
</gene>
<sequence length="144" mass="16380">MVDDMARLSEGSPPDNDDTASPSSPYALSEYSTHLDWPWIFDARRILRARGDHDGRSDLLLYLVVYVHAELRRDPQRQRNGEIHAISGQSASLFLAVHREVYGVSHSHANRSVYLPDGVLQRSALRTFAVDVDRYTEFGEARRL</sequence>
<evidence type="ECO:0000313" key="2">
    <source>
        <dbReference type="EMBL" id="GAA11776.1"/>
    </source>
</evidence>
<name>F9VT37_9ACTN</name>